<dbReference type="GeneID" id="54329748"/>
<dbReference type="SUPFAM" id="SSF103473">
    <property type="entry name" value="MFS general substrate transporter"/>
    <property type="match status" value="1"/>
</dbReference>
<evidence type="ECO:0000256" key="1">
    <source>
        <dbReference type="ARBA" id="ARBA00004141"/>
    </source>
</evidence>
<dbReference type="AlphaFoldDB" id="A0A5M9MSX2"/>
<protein>
    <recommendedName>
        <fullName evidence="9">Transcription factor domain-containing protein</fullName>
    </recommendedName>
</protein>
<evidence type="ECO:0000256" key="5">
    <source>
        <dbReference type="ARBA" id="ARBA00023136"/>
    </source>
</evidence>
<organism evidence="7 8">
    <name type="scientific">Aspergillus tanneri</name>
    <dbReference type="NCBI Taxonomy" id="1220188"/>
    <lineage>
        <taxon>Eukaryota</taxon>
        <taxon>Fungi</taxon>
        <taxon>Dikarya</taxon>
        <taxon>Ascomycota</taxon>
        <taxon>Pezizomycotina</taxon>
        <taxon>Eurotiomycetes</taxon>
        <taxon>Eurotiomycetidae</taxon>
        <taxon>Eurotiales</taxon>
        <taxon>Aspergillaceae</taxon>
        <taxon>Aspergillus</taxon>
        <taxon>Aspergillus subgen. Circumdati</taxon>
    </lineage>
</organism>
<evidence type="ECO:0000313" key="8">
    <source>
        <dbReference type="Proteomes" id="UP000324241"/>
    </source>
</evidence>
<evidence type="ECO:0008006" key="9">
    <source>
        <dbReference type="Google" id="ProtNLM"/>
    </source>
</evidence>
<evidence type="ECO:0000256" key="2">
    <source>
        <dbReference type="ARBA" id="ARBA00008335"/>
    </source>
</evidence>
<dbReference type="RefSeq" id="XP_033424988.1">
    <property type="nucleotide sequence ID" value="XM_033571673.1"/>
</dbReference>
<gene>
    <name evidence="7" type="ORF">ATNIH1004_007046</name>
</gene>
<evidence type="ECO:0000256" key="4">
    <source>
        <dbReference type="ARBA" id="ARBA00022989"/>
    </source>
</evidence>
<dbReference type="VEuPathDB" id="FungiDB:EYZ11_003495"/>
<evidence type="ECO:0000313" key="7">
    <source>
        <dbReference type="EMBL" id="KAA8645627.1"/>
    </source>
</evidence>
<dbReference type="GO" id="GO:0016020">
    <property type="term" value="C:membrane"/>
    <property type="evidence" value="ECO:0007669"/>
    <property type="project" value="UniProtKB-SubCell"/>
</dbReference>
<comment type="similarity">
    <text evidence="2">Belongs to the major facilitator superfamily.</text>
</comment>
<dbReference type="Gene3D" id="1.20.1720.10">
    <property type="entry name" value="Multidrug resistance protein D"/>
    <property type="match status" value="1"/>
</dbReference>
<dbReference type="Proteomes" id="UP000324241">
    <property type="component" value="Unassembled WGS sequence"/>
</dbReference>
<dbReference type="PANTHER" id="PTHR23502:SF68">
    <property type="entry name" value="MULTIDRUG TRANSPORTER, PUTATIVE (AFU_ORTHOLOGUE AFUA_3G01120)-RELATED"/>
    <property type="match status" value="1"/>
</dbReference>
<dbReference type="PANTHER" id="PTHR23502">
    <property type="entry name" value="MAJOR FACILITATOR SUPERFAMILY"/>
    <property type="match status" value="1"/>
</dbReference>
<dbReference type="OrthoDB" id="4506434at2759"/>
<comment type="subcellular location">
    <subcellularLocation>
        <location evidence="1">Membrane</location>
        <topology evidence="1">Multi-pass membrane protein</topology>
    </subcellularLocation>
</comment>
<dbReference type="VEuPathDB" id="FungiDB:EYZ11_003484"/>
<dbReference type="CDD" id="cd12148">
    <property type="entry name" value="fungal_TF_MHR"/>
    <property type="match status" value="1"/>
</dbReference>
<dbReference type="EMBL" id="QUQM01000007">
    <property type="protein sequence ID" value="KAA8645627.1"/>
    <property type="molecule type" value="Genomic_DNA"/>
</dbReference>
<keyword evidence="4 6" id="KW-1133">Transmembrane helix</keyword>
<comment type="caution">
    <text evidence="7">The sequence shown here is derived from an EMBL/GenBank/DDBJ whole genome shotgun (WGS) entry which is preliminary data.</text>
</comment>
<evidence type="ECO:0000256" key="3">
    <source>
        <dbReference type="ARBA" id="ARBA00022692"/>
    </source>
</evidence>
<accession>A0A5M9MSX2</accession>
<sequence>MAQFHSTNTSLAGRAILYKACMVLFIVFNVNCAVANSLGSLVVYRLLAGIIGSCPATLGAGSIADIIPVENRAGAMAAYVIRVLGPSIDQFGDRRPVKPGHLVLLLSIVVSTTGVWTWHDDVEGLLLSRELGLHRIDHESNAAIPNTIQAEIGRRVWWYLVTTHWVLAARYSGPGEDGAAHLSRPRCHTSWMIHDISSFFHIDQYEGYPDSTSSGIFIHAYLLNSVLHTQRCKLHLRCLTSGPNNNPTYAFSREKCLTSARQVIHRGTARALPASLCVHTTALISDAVRVFLASIVLLMDAYINEAGSMQDEIRRGDVAEGLRIIEGARSHSWAAANLHESLSQALAKYRAQLPQHQQQQYIQEAPMPLPMSDVSSAPSAPVINTTTTQMAHRSDQPAVMSTLRGMDSGGTLGPMPDQMPVAVSQPLQYNQLAQSPEELAYTYKLQWDDLFSGIDWLHFSDCM</sequence>
<feature type="transmembrane region" description="Helical" evidence="6">
    <location>
        <begin position="16"/>
        <end position="36"/>
    </location>
</feature>
<dbReference type="GO" id="GO:0022857">
    <property type="term" value="F:transmembrane transporter activity"/>
    <property type="evidence" value="ECO:0007669"/>
    <property type="project" value="TreeGrafter"/>
</dbReference>
<reference evidence="7 8" key="1">
    <citation type="submission" date="2019-08" db="EMBL/GenBank/DDBJ databases">
        <title>The genome sequence of a newly discovered highly antifungal drug resistant Aspergillus species, Aspergillus tanneri NIH 1004.</title>
        <authorList>
            <person name="Mounaud S."/>
            <person name="Singh I."/>
            <person name="Joardar V."/>
            <person name="Pakala S."/>
            <person name="Pakala S."/>
            <person name="Venepally P."/>
            <person name="Chung J.K."/>
            <person name="Losada L."/>
            <person name="Nierman W.C."/>
        </authorList>
    </citation>
    <scope>NUCLEOTIDE SEQUENCE [LARGE SCALE GENOMIC DNA]</scope>
    <source>
        <strain evidence="7 8">NIH1004</strain>
    </source>
</reference>
<keyword evidence="3 6" id="KW-0812">Transmembrane</keyword>
<name>A0A5M9MSX2_9EURO</name>
<evidence type="ECO:0000256" key="6">
    <source>
        <dbReference type="SAM" id="Phobius"/>
    </source>
</evidence>
<dbReference type="InterPro" id="IPR036259">
    <property type="entry name" value="MFS_trans_sf"/>
</dbReference>
<keyword evidence="5 6" id="KW-0472">Membrane</keyword>
<proteinExistence type="inferred from homology"/>